<feature type="domain" description="F-box/LRR-repeat protein 15/At3g58940/PEG3-like LRR" evidence="2">
    <location>
        <begin position="114"/>
        <end position="293"/>
    </location>
</feature>
<evidence type="ECO:0000313" key="3">
    <source>
        <dbReference type="EMBL" id="CAD6232327.1"/>
    </source>
</evidence>
<dbReference type="Pfam" id="PF08387">
    <property type="entry name" value="FBD"/>
    <property type="match status" value="1"/>
</dbReference>
<organism evidence="3 4">
    <name type="scientific">Miscanthus lutarioriparius</name>
    <dbReference type="NCBI Taxonomy" id="422564"/>
    <lineage>
        <taxon>Eukaryota</taxon>
        <taxon>Viridiplantae</taxon>
        <taxon>Streptophyta</taxon>
        <taxon>Embryophyta</taxon>
        <taxon>Tracheophyta</taxon>
        <taxon>Spermatophyta</taxon>
        <taxon>Magnoliopsida</taxon>
        <taxon>Liliopsida</taxon>
        <taxon>Poales</taxon>
        <taxon>Poaceae</taxon>
        <taxon>PACMAD clade</taxon>
        <taxon>Panicoideae</taxon>
        <taxon>Andropogonodae</taxon>
        <taxon>Andropogoneae</taxon>
        <taxon>Saccharinae</taxon>
        <taxon>Miscanthus</taxon>
    </lineage>
</organism>
<keyword evidence="4" id="KW-1185">Reference proteome</keyword>
<gene>
    <name evidence="3" type="ORF">NCGR_LOCUS22012</name>
</gene>
<comment type="caution">
    <text evidence="3">The sequence shown here is derived from an EMBL/GenBank/DDBJ whole genome shotgun (WGS) entry which is preliminary data.</text>
</comment>
<proteinExistence type="predicted"/>
<dbReference type="EMBL" id="CAJGYO010000005">
    <property type="protein sequence ID" value="CAD6232327.1"/>
    <property type="molecule type" value="Genomic_DNA"/>
</dbReference>
<dbReference type="InterPro" id="IPR006566">
    <property type="entry name" value="FBD"/>
</dbReference>
<dbReference type="InterPro" id="IPR055302">
    <property type="entry name" value="F-box_dom-containing"/>
</dbReference>
<sequence>MDEEHPFVLGVSVRNMEANLQRSLQSNGVDVADPLMMGAAMMLMFADDATPDPPVSPDAPLASAVAARAPADGVDRISRLPDVLLRNVVSRLPAKDAARTASSRAGSRPTTKIERWLKLLAGKGVQELVFINRPWPIDHPLPRALFGCTSVTRLHLGLCRVPSTVGLPRATRFPHLQELVLSTVVIEDRDLHFLIDWSPALEVLTVITSQAGTRVRLVSRSLRCVQVGMSTFVDITVVDTPRLERLFVSMLSPSARDRCSRIKIGHAPNLLVLGYWQPGLELETGNTILKSRNDAPSGKVDPKFWHEAGYIDCVQRHVKKFVFQEFRGKRSELAFLKFIAERAQVLEKMVVMVASKCFSSADGVNAKLKPLTSAIWASKDCKLIVFKSSSSFGTSPPWASQIASNFSCRDPFDLLTFNAEFNSGASVLQHS</sequence>
<dbReference type="Proteomes" id="UP000604825">
    <property type="component" value="Unassembled WGS sequence"/>
</dbReference>
<reference evidence="3" key="1">
    <citation type="submission" date="2020-10" db="EMBL/GenBank/DDBJ databases">
        <authorList>
            <person name="Han B."/>
            <person name="Lu T."/>
            <person name="Zhao Q."/>
            <person name="Huang X."/>
            <person name="Zhao Y."/>
        </authorList>
    </citation>
    <scope>NUCLEOTIDE SEQUENCE</scope>
</reference>
<dbReference type="InterPro" id="IPR032675">
    <property type="entry name" value="LRR_dom_sf"/>
</dbReference>
<accession>A0A811NWB0</accession>
<dbReference type="SUPFAM" id="SSF52047">
    <property type="entry name" value="RNI-like"/>
    <property type="match status" value="1"/>
</dbReference>
<dbReference type="Pfam" id="PF24758">
    <property type="entry name" value="LRR_At5g56370"/>
    <property type="match status" value="1"/>
</dbReference>
<dbReference type="Gene3D" id="3.80.10.10">
    <property type="entry name" value="Ribonuclease Inhibitor"/>
    <property type="match status" value="1"/>
</dbReference>
<evidence type="ECO:0000259" key="2">
    <source>
        <dbReference type="Pfam" id="PF24758"/>
    </source>
</evidence>
<evidence type="ECO:0008006" key="5">
    <source>
        <dbReference type="Google" id="ProtNLM"/>
    </source>
</evidence>
<dbReference type="OrthoDB" id="1298252at2759"/>
<evidence type="ECO:0000313" key="4">
    <source>
        <dbReference type="Proteomes" id="UP000604825"/>
    </source>
</evidence>
<evidence type="ECO:0000259" key="1">
    <source>
        <dbReference type="Pfam" id="PF08387"/>
    </source>
</evidence>
<dbReference type="PANTHER" id="PTHR32141">
    <property type="match status" value="1"/>
</dbReference>
<feature type="domain" description="FBD" evidence="1">
    <location>
        <begin position="311"/>
        <end position="350"/>
    </location>
</feature>
<dbReference type="InterPro" id="IPR055411">
    <property type="entry name" value="LRR_FXL15/At3g58940/PEG3-like"/>
</dbReference>
<name>A0A811NWB0_9POAL</name>
<protein>
    <recommendedName>
        <fullName evidence="5">FBD domain-containing protein</fullName>
    </recommendedName>
</protein>
<dbReference type="AlphaFoldDB" id="A0A811NWB0"/>
<dbReference type="PANTHER" id="PTHR32141:SF181">
    <property type="entry name" value="F-BOX DOMAIN-CONTAINING PROTEIN"/>
    <property type="match status" value="1"/>
</dbReference>